<protein>
    <recommendedName>
        <fullName evidence="2">PPE domain-containing protein</fullName>
    </recommendedName>
</protein>
<accession>A0AA91SQ68</accession>
<keyword evidence="4" id="KW-1185">Reference proteome</keyword>
<dbReference type="GO" id="GO:0052572">
    <property type="term" value="P:response to host immune response"/>
    <property type="evidence" value="ECO:0007669"/>
    <property type="project" value="TreeGrafter"/>
</dbReference>
<dbReference type="Gene3D" id="1.20.1260.20">
    <property type="entry name" value="PPE superfamily"/>
    <property type="match status" value="1"/>
</dbReference>
<sequence>MTAPAWFAVPPEVHSTALSAGPGPGPLLASSAAWSALSVEYTEIAQELTAVLAAVESGVWQGPSALSYSAAHGPYLAWLAQQSADSAAMAVEQQAAAVAYSTALAAMPTMGELAANHATHAVLVGTNFFGINTIPIAVNEADYVRMWIQAATVMATYETVAGAAVASSPPPQPAPMVMKADTTATDAASEPAPAAASEPPDWFTGLQDFLYNLIGSQPGMPEQNVPLYDAIMGFFDQIGLGNVTDPFADFFQSLMGPLQLLGLPLHGEWLWATGNPFSYLNPGFFAYILSVPLDPGSYIAFTAKVIVDDLLLMLYTAVTNPVALLYVAPLATIEMIGSVFGNTVQALNYLITQTALLPALVPMLAAPALLAPPAVLGGLGLGALAKLAPAVVPPSPP</sequence>
<dbReference type="Pfam" id="PF00823">
    <property type="entry name" value="PPE"/>
    <property type="match status" value="1"/>
</dbReference>
<comment type="similarity">
    <text evidence="1">Belongs to the mycobacterial PPE family.</text>
</comment>
<evidence type="ECO:0000259" key="2">
    <source>
        <dbReference type="Pfam" id="PF00823"/>
    </source>
</evidence>
<comment type="caution">
    <text evidence="3">The sequence shown here is derived from an EMBL/GenBank/DDBJ whole genome shotgun (WGS) entry which is preliminary data.</text>
</comment>
<evidence type="ECO:0000256" key="1">
    <source>
        <dbReference type="ARBA" id="ARBA00010652"/>
    </source>
</evidence>
<proteinExistence type="inferred from homology"/>
<dbReference type="PANTHER" id="PTHR46766">
    <property type="entry name" value="GLUTAMINE-RICH PROTEIN 2"/>
    <property type="match status" value="1"/>
</dbReference>
<dbReference type="PANTHER" id="PTHR46766:SF1">
    <property type="entry name" value="GLUTAMINE-RICH PROTEIN 2"/>
    <property type="match status" value="1"/>
</dbReference>
<reference evidence="3 4" key="1">
    <citation type="submission" date="2017-04" db="EMBL/GenBank/DDBJ databases">
        <title>The new phylogeny of genus Mycobacterium.</title>
        <authorList>
            <person name="Tortoli E."/>
            <person name="Trovato A."/>
            <person name="Cirillo D.M."/>
        </authorList>
    </citation>
    <scope>NUCLEOTIDE SEQUENCE [LARGE SCALE GENOMIC DNA]</scope>
    <source>
        <strain evidence="3 4">KCTC 19819</strain>
    </source>
</reference>
<dbReference type="Proteomes" id="UP000193577">
    <property type="component" value="Unassembled WGS sequence"/>
</dbReference>
<gene>
    <name evidence="3" type="ORF">B8W67_19005</name>
</gene>
<name>A0AA91SQ68_9MYCO</name>
<evidence type="ECO:0000313" key="4">
    <source>
        <dbReference type="Proteomes" id="UP000193577"/>
    </source>
</evidence>
<dbReference type="InterPro" id="IPR038332">
    <property type="entry name" value="PPE_sf"/>
</dbReference>
<dbReference type="InterPro" id="IPR000030">
    <property type="entry name" value="PPE_dom"/>
</dbReference>
<dbReference type="AlphaFoldDB" id="A0AA91SQ68"/>
<dbReference type="EMBL" id="NCXO01000070">
    <property type="protein sequence ID" value="OSC25340.1"/>
    <property type="molecule type" value="Genomic_DNA"/>
</dbReference>
<dbReference type="RefSeq" id="WP_085305683.1">
    <property type="nucleotide sequence ID" value="NZ_NCXO01000070.1"/>
</dbReference>
<feature type="non-terminal residue" evidence="3">
    <location>
        <position position="397"/>
    </location>
</feature>
<evidence type="ECO:0000313" key="3">
    <source>
        <dbReference type="EMBL" id="OSC25340.1"/>
    </source>
</evidence>
<dbReference type="SUPFAM" id="SSF140459">
    <property type="entry name" value="PE/PPE dimer-like"/>
    <property type="match status" value="1"/>
</dbReference>
<organism evidence="3 4">
    <name type="scientific">Mycolicibacillus koreensis</name>
    <dbReference type="NCBI Taxonomy" id="1069220"/>
    <lineage>
        <taxon>Bacteria</taxon>
        <taxon>Bacillati</taxon>
        <taxon>Actinomycetota</taxon>
        <taxon>Actinomycetes</taxon>
        <taxon>Mycobacteriales</taxon>
        <taxon>Mycobacteriaceae</taxon>
        <taxon>Mycolicibacillus</taxon>
    </lineage>
</organism>
<feature type="domain" description="PPE" evidence="2">
    <location>
        <begin position="6"/>
        <end position="167"/>
    </location>
</feature>